<accession>A0ABV6VKS8</accession>
<gene>
    <name evidence="1" type="ORF">ACEZDG_34235</name>
</gene>
<dbReference type="EMBL" id="JBHEZX010000023">
    <property type="protein sequence ID" value="MFC1414334.1"/>
    <property type="molecule type" value="Genomic_DNA"/>
</dbReference>
<proteinExistence type="predicted"/>
<evidence type="ECO:0000313" key="2">
    <source>
        <dbReference type="Proteomes" id="UP001592582"/>
    </source>
</evidence>
<name>A0ABV6VKS8_9ACTN</name>
<dbReference type="PANTHER" id="PTHR43883:SF1">
    <property type="entry name" value="GLUCONOKINASE"/>
    <property type="match status" value="1"/>
</dbReference>
<dbReference type="InterPro" id="IPR027417">
    <property type="entry name" value="P-loop_NTPase"/>
</dbReference>
<keyword evidence="2" id="KW-1185">Reference proteome</keyword>
<dbReference type="Gene3D" id="3.40.50.300">
    <property type="entry name" value="P-loop containing nucleotide triphosphate hydrolases"/>
    <property type="match status" value="1"/>
</dbReference>
<dbReference type="Proteomes" id="UP001592582">
    <property type="component" value="Unassembled WGS sequence"/>
</dbReference>
<comment type="caution">
    <text evidence="1">The sequence shown here is derived from an EMBL/GenBank/DDBJ whole genome shotgun (WGS) entry which is preliminary data.</text>
</comment>
<dbReference type="PANTHER" id="PTHR43883">
    <property type="entry name" value="SLR0207 PROTEIN"/>
    <property type="match status" value="1"/>
</dbReference>
<evidence type="ECO:0000313" key="1">
    <source>
        <dbReference type="EMBL" id="MFC1414334.1"/>
    </source>
</evidence>
<dbReference type="SUPFAM" id="SSF52540">
    <property type="entry name" value="P-loop containing nucleoside triphosphate hydrolases"/>
    <property type="match status" value="1"/>
</dbReference>
<sequence length="165" mass="18228">MAVERPRLVLVCGLPGAGKTTLARRLAQELSAVRLCPDEWMVDLGFDRFDGDARDRVEARLWIHAQELLTRGAVVIMENGFWDRAERDEMRLLARSLGAAVELRYLDVPSSELHRRVGLRNKEPGAAVISPELLAECEAAIEVPGAAELELFDAPFAEGPAVTPR</sequence>
<reference evidence="1 2" key="1">
    <citation type="submission" date="2024-09" db="EMBL/GenBank/DDBJ databases">
        <authorList>
            <person name="Lee S.D."/>
        </authorList>
    </citation>
    <scope>NUCLEOTIDE SEQUENCE [LARGE SCALE GENOMIC DNA]</scope>
    <source>
        <strain evidence="1 2">N1-1</strain>
    </source>
</reference>
<dbReference type="InterPro" id="IPR052732">
    <property type="entry name" value="Cell-binding_unc_protein"/>
</dbReference>
<protein>
    <submittedName>
        <fullName evidence="1">AAA family ATPase</fullName>
    </submittedName>
</protein>
<dbReference type="Pfam" id="PF13671">
    <property type="entry name" value="AAA_33"/>
    <property type="match status" value="1"/>
</dbReference>
<organism evidence="1 2">
    <name type="scientific">Streptacidiphilus alkalitolerans</name>
    <dbReference type="NCBI Taxonomy" id="3342712"/>
    <lineage>
        <taxon>Bacteria</taxon>
        <taxon>Bacillati</taxon>
        <taxon>Actinomycetota</taxon>
        <taxon>Actinomycetes</taxon>
        <taxon>Kitasatosporales</taxon>
        <taxon>Streptomycetaceae</taxon>
        <taxon>Streptacidiphilus</taxon>
    </lineage>
</organism>